<proteinExistence type="predicted"/>
<evidence type="ECO:0000256" key="1">
    <source>
        <dbReference type="ARBA" id="ARBA00022723"/>
    </source>
</evidence>
<comment type="caution">
    <text evidence="3">The sequence shown here is derived from an EMBL/GenBank/DDBJ whole genome shotgun (WGS) entry which is preliminary data.</text>
</comment>
<feature type="domain" description="VOC" evidence="2">
    <location>
        <begin position="141"/>
        <end position="311"/>
    </location>
</feature>
<dbReference type="PROSITE" id="PS51819">
    <property type="entry name" value="VOC"/>
    <property type="match status" value="2"/>
</dbReference>
<dbReference type="EMBL" id="AZHW01000430">
    <property type="protein sequence ID" value="ETW99570.1"/>
    <property type="molecule type" value="Genomic_DNA"/>
</dbReference>
<protein>
    <recommendedName>
        <fullName evidence="2">VOC domain-containing protein</fullName>
    </recommendedName>
</protein>
<dbReference type="AlphaFoldDB" id="W4LPA5"/>
<dbReference type="InterPro" id="IPR037523">
    <property type="entry name" value="VOC_core"/>
</dbReference>
<dbReference type="GO" id="GO:0004493">
    <property type="term" value="F:methylmalonyl-CoA epimerase activity"/>
    <property type="evidence" value="ECO:0007669"/>
    <property type="project" value="TreeGrafter"/>
</dbReference>
<dbReference type="HOGENOM" id="CLU_884768_0_0_7"/>
<reference evidence="3 4" key="1">
    <citation type="journal article" date="2014" name="Nature">
        <title>An environmental bacterial taxon with a large and distinct metabolic repertoire.</title>
        <authorList>
            <person name="Wilson M.C."/>
            <person name="Mori T."/>
            <person name="Ruckert C."/>
            <person name="Uria A.R."/>
            <person name="Helf M.J."/>
            <person name="Takada K."/>
            <person name="Gernert C."/>
            <person name="Steffens U.A."/>
            <person name="Heycke N."/>
            <person name="Schmitt S."/>
            <person name="Rinke C."/>
            <person name="Helfrich E.J."/>
            <person name="Brachmann A.O."/>
            <person name="Gurgui C."/>
            <person name="Wakimoto T."/>
            <person name="Kracht M."/>
            <person name="Crusemann M."/>
            <person name="Hentschel U."/>
            <person name="Abe I."/>
            <person name="Matsunaga S."/>
            <person name="Kalinowski J."/>
            <person name="Takeyama H."/>
            <person name="Piel J."/>
        </authorList>
    </citation>
    <scope>NUCLEOTIDE SEQUENCE [LARGE SCALE GENOMIC DNA]</scope>
    <source>
        <strain evidence="4">TSY1</strain>
    </source>
</reference>
<organism evidence="3 4">
    <name type="scientific">Entotheonella factor</name>
    <dbReference type="NCBI Taxonomy" id="1429438"/>
    <lineage>
        <taxon>Bacteria</taxon>
        <taxon>Pseudomonadati</taxon>
        <taxon>Nitrospinota/Tectimicrobiota group</taxon>
        <taxon>Candidatus Tectimicrobiota</taxon>
        <taxon>Candidatus Entotheonellia</taxon>
        <taxon>Candidatus Entotheonellales</taxon>
        <taxon>Candidatus Entotheonellaceae</taxon>
        <taxon>Candidatus Entotheonella</taxon>
    </lineage>
</organism>
<dbReference type="InterPro" id="IPR029068">
    <property type="entry name" value="Glyas_Bleomycin-R_OHBP_Dase"/>
</dbReference>
<dbReference type="GO" id="GO:0046491">
    <property type="term" value="P:L-methylmalonyl-CoA metabolic process"/>
    <property type="evidence" value="ECO:0007669"/>
    <property type="project" value="TreeGrafter"/>
</dbReference>
<evidence type="ECO:0000313" key="4">
    <source>
        <dbReference type="Proteomes" id="UP000019141"/>
    </source>
</evidence>
<dbReference type="InterPro" id="IPR051785">
    <property type="entry name" value="MMCE/EMCE_epimerase"/>
</dbReference>
<keyword evidence="1" id="KW-0479">Metal-binding</keyword>
<gene>
    <name evidence="3" type="ORF">ETSY1_14490</name>
</gene>
<dbReference type="GO" id="GO:0046872">
    <property type="term" value="F:metal ion binding"/>
    <property type="evidence" value="ECO:0007669"/>
    <property type="project" value="UniProtKB-KW"/>
</dbReference>
<accession>W4LPA5</accession>
<evidence type="ECO:0000313" key="3">
    <source>
        <dbReference type="EMBL" id="ETW99570.1"/>
    </source>
</evidence>
<dbReference type="PANTHER" id="PTHR43048">
    <property type="entry name" value="METHYLMALONYL-COA EPIMERASE"/>
    <property type="match status" value="1"/>
</dbReference>
<keyword evidence="4" id="KW-1185">Reference proteome</keyword>
<dbReference type="SUPFAM" id="SSF54593">
    <property type="entry name" value="Glyoxalase/Bleomycin resistance protein/Dihydroxybiphenyl dioxygenase"/>
    <property type="match status" value="2"/>
</dbReference>
<dbReference type="PANTHER" id="PTHR43048:SF3">
    <property type="entry name" value="METHYLMALONYL-COA EPIMERASE, MITOCHONDRIAL"/>
    <property type="match status" value="1"/>
</dbReference>
<evidence type="ECO:0000259" key="2">
    <source>
        <dbReference type="PROSITE" id="PS51819"/>
    </source>
</evidence>
<dbReference type="Pfam" id="PF13669">
    <property type="entry name" value="Glyoxalase_4"/>
    <property type="match status" value="1"/>
</dbReference>
<sequence length="314" mass="34400">MSEPIEWRGLVYAAITVKDVPLAATVLERELGFFRRDVRLGAETFPLLSVGESAVVLFPVGHPFVEEADTARVHHLALEAQDPEAAVMALTEAGVAVTPEPMPGLEGMRRWRIDHEATCGVRLCINEPLDYEQGVPRFVEHIDHFGVANTDNEAALNVFRDRMGLPLESYERVVETTMAVETLTSNKYGDMQITRPPVIVGGLRAEMFTLGDCELEVFEELGPQYDPDVHHGQPGSTAQDGGVIARFLRRHGPGLHHMALKVTDIAAAIDSLQTAGVRMIDPVGRPGARHSMIAFPHPTSLGGMLIHLVERQAL</sequence>
<dbReference type="Gene3D" id="3.10.180.10">
    <property type="entry name" value="2,3-Dihydroxybiphenyl 1,2-Dioxygenase, domain 1"/>
    <property type="match status" value="2"/>
</dbReference>
<dbReference type="Proteomes" id="UP000019141">
    <property type="component" value="Unassembled WGS sequence"/>
</dbReference>
<feature type="domain" description="VOC" evidence="2">
    <location>
        <begin position="9"/>
        <end position="128"/>
    </location>
</feature>
<name>W4LPA5_ENTF1</name>